<feature type="compositionally biased region" description="Basic residues" evidence="1">
    <location>
        <begin position="112"/>
        <end position="127"/>
    </location>
</feature>
<feature type="non-terminal residue" evidence="2">
    <location>
        <position position="1"/>
    </location>
</feature>
<sequence length="313" mass="32490">ERTRRRRLHQDPGLAGLVRRPEQTALRAAAGQRGRALPRVRPGCGLPVCAAAQVHAVRRQLAAAVRAARPPGLRQERDRAGHLPRGRQPRLGGRPAALRRPGPRRGDGAAQRGRRRTAGPARGRRARRALQLRQAAGGLHAEGRAAGDRRARGAAGLARGDLLRGGGPAAAVGLLHHAADDGGGGPHGTARRDPAHRGAAVRAVHEVHARAPERVEQGQLPGAPVGRGPAGAGWPAGCLPRRGAVRAQGGGELPGSRIVGNRLAASEPEGPHARRRAAGGLHPPHRADGRAAAQAAGGQSDPAVLARTHHRRL</sequence>
<dbReference type="GO" id="GO:0047554">
    <property type="term" value="F:2-pyrone-4,6-dicarboxylate lactonase activity"/>
    <property type="evidence" value="ECO:0007669"/>
    <property type="project" value="UniProtKB-EC"/>
</dbReference>
<dbReference type="AlphaFoldDB" id="A0A6J4NN72"/>
<feature type="compositionally biased region" description="Low complexity" evidence="1">
    <location>
        <begin position="89"/>
        <end position="100"/>
    </location>
</feature>
<feature type="compositionally biased region" description="Low complexity" evidence="1">
    <location>
        <begin position="290"/>
        <end position="299"/>
    </location>
</feature>
<dbReference type="EC" id="3.1.1.57" evidence="2"/>
<feature type="non-terminal residue" evidence="2">
    <location>
        <position position="313"/>
    </location>
</feature>
<accession>A0A6J4NN72</accession>
<feature type="compositionally biased region" description="Basic and acidic residues" evidence="1">
    <location>
        <begin position="203"/>
        <end position="216"/>
    </location>
</feature>
<keyword evidence="2" id="KW-0378">Hydrolase</keyword>
<organism evidence="2">
    <name type="scientific">uncultured Ramlibacter sp</name>
    <dbReference type="NCBI Taxonomy" id="260755"/>
    <lineage>
        <taxon>Bacteria</taxon>
        <taxon>Pseudomonadati</taxon>
        <taxon>Pseudomonadota</taxon>
        <taxon>Betaproteobacteria</taxon>
        <taxon>Burkholderiales</taxon>
        <taxon>Comamonadaceae</taxon>
        <taxon>Ramlibacter</taxon>
        <taxon>environmental samples</taxon>
    </lineage>
</organism>
<feature type="compositionally biased region" description="Low complexity" evidence="1">
    <location>
        <begin position="221"/>
        <end position="237"/>
    </location>
</feature>
<evidence type="ECO:0000313" key="2">
    <source>
        <dbReference type="EMBL" id="CAA9393249.1"/>
    </source>
</evidence>
<dbReference type="EMBL" id="CADCUX010000131">
    <property type="protein sequence ID" value="CAA9393249.1"/>
    <property type="molecule type" value="Genomic_DNA"/>
</dbReference>
<evidence type="ECO:0000256" key="1">
    <source>
        <dbReference type="SAM" id="MobiDB-lite"/>
    </source>
</evidence>
<feature type="region of interest" description="Disordered" evidence="1">
    <location>
        <begin position="176"/>
        <end position="313"/>
    </location>
</feature>
<feature type="region of interest" description="Disordered" evidence="1">
    <location>
        <begin position="65"/>
        <end position="127"/>
    </location>
</feature>
<gene>
    <name evidence="2" type="ORF">AVDCRST_MAG51-467</name>
</gene>
<proteinExistence type="predicted"/>
<protein>
    <submittedName>
        <fullName evidence="2">2-pyrone-4,6-dicarboxylic acid hydrolase</fullName>
        <ecNumber evidence="2">3.1.1.57</ecNumber>
    </submittedName>
</protein>
<reference evidence="2" key="1">
    <citation type="submission" date="2020-02" db="EMBL/GenBank/DDBJ databases">
        <authorList>
            <person name="Meier V. D."/>
        </authorList>
    </citation>
    <scope>NUCLEOTIDE SEQUENCE</scope>
    <source>
        <strain evidence="2">AVDCRST_MAG51</strain>
    </source>
</reference>
<name>A0A6J4NN72_9BURK</name>